<gene>
    <name evidence="2" type="ORF">SAMN04487910_3277</name>
</gene>
<organism evidence="2 3">
    <name type="scientific">Aquimarina amphilecti</name>
    <dbReference type="NCBI Taxonomy" id="1038014"/>
    <lineage>
        <taxon>Bacteria</taxon>
        <taxon>Pseudomonadati</taxon>
        <taxon>Bacteroidota</taxon>
        <taxon>Flavobacteriia</taxon>
        <taxon>Flavobacteriales</taxon>
        <taxon>Flavobacteriaceae</taxon>
        <taxon>Aquimarina</taxon>
    </lineage>
</organism>
<dbReference type="InterPro" id="IPR011256">
    <property type="entry name" value="Reg_factor_effector_dom_sf"/>
</dbReference>
<keyword evidence="3" id="KW-1185">Reference proteome</keyword>
<proteinExistence type="predicted"/>
<evidence type="ECO:0000259" key="1">
    <source>
        <dbReference type="SMART" id="SM00871"/>
    </source>
</evidence>
<name>A0A1H7T3Y2_AQUAM</name>
<dbReference type="SUPFAM" id="SSF55961">
    <property type="entry name" value="Bet v1-like"/>
    <property type="match status" value="1"/>
</dbReference>
<dbReference type="InterPro" id="IPR029442">
    <property type="entry name" value="GyrI-like"/>
</dbReference>
<dbReference type="AlphaFoldDB" id="A0A1H7T3Y2"/>
<accession>A0A1H7T3Y2</accession>
<feature type="domain" description="AraC effector-binding" evidence="1">
    <location>
        <begin position="194"/>
        <end position="345"/>
    </location>
</feature>
<dbReference type="Gene3D" id="3.20.80.10">
    <property type="entry name" value="Regulatory factor, effector binding domain"/>
    <property type="match status" value="1"/>
</dbReference>
<dbReference type="InterPro" id="IPR010499">
    <property type="entry name" value="AraC_E-bd"/>
</dbReference>
<reference evidence="3" key="1">
    <citation type="submission" date="2016-10" db="EMBL/GenBank/DDBJ databases">
        <authorList>
            <person name="Varghese N."/>
            <person name="Submissions S."/>
        </authorList>
    </citation>
    <scope>NUCLEOTIDE SEQUENCE [LARGE SCALE GENOMIC DNA]</scope>
    <source>
        <strain evidence="3">DSM 25232 / NCIMB 14723 / 92V</strain>
    </source>
</reference>
<dbReference type="RefSeq" id="WP_091410466.1">
    <property type="nucleotide sequence ID" value="NZ_FOAB01000006.1"/>
</dbReference>
<dbReference type="CDD" id="cd07818">
    <property type="entry name" value="SRPBCC_1"/>
    <property type="match status" value="1"/>
</dbReference>
<dbReference type="InterPro" id="IPR023393">
    <property type="entry name" value="START-like_dom_sf"/>
</dbReference>
<sequence>MKIIKYLFFLLLIIVIGGGAYVAMTDGKFQLEESRVIDAPDELIFNTVNDYKTWENWNPWMDDSEDLILEYANQTSGNGASYSWKSETQEDGQMKTIKAAPFSSIEQKLSIVLPVVDEITNDVYWKFEKLESKKTKVTWGIKGEQGFMEKLFWMTKDSTASESMRPMYKEGLEKLDAYSIEKMKEYSINVDGVTEHRGGFYMYIATASSIAEISQKMEQMIPSVVSYVQQNSLPQTGMPFTIYNEYNEAQGTAIYSTGVPVREEVVTPADSNILCGSLPKQRVVKITLKGDYINLKEAWEAGYKYIEQNALEANPASPAFEIYRSSSDLQPNPAEWITEIYIPII</sequence>
<dbReference type="OrthoDB" id="9807923at2"/>
<evidence type="ECO:0000313" key="3">
    <source>
        <dbReference type="Proteomes" id="UP000198521"/>
    </source>
</evidence>
<dbReference type="STRING" id="1038014.SAMN04487910_3277"/>
<dbReference type="EMBL" id="FOAB01000006">
    <property type="protein sequence ID" value="SEL79513.1"/>
    <property type="molecule type" value="Genomic_DNA"/>
</dbReference>
<protein>
    <submittedName>
        <fullName evidence="2">Effector-binding domain-containing protein</fullName>
    </submittedName>
</protein>
<dbReference type="SMART" id="SM00871">
    <property type="entry name" value="AraC_E_bind"/>
    <property type="match status" value="1"/>
</dbReference>
<evidence type="ECO:0000313" key="2">
    <source>
        <dbReference type="EMBL" id="SEL79513.1"/>
    </source>
</evidence>
<dbReference type="Proteomes" id="UP000198521">
    <property type="component" value="Unassembled WGS sequence"/>
</dbReference>
<dbReference type="Pfam" id="PF06445">
    <property type="entry name" value="GyrI-like"/>
    <property type="match status" value="1"/>
</dbReference>
<dbReference type="Gene3D" id="3.30.530.20">
    <property type="match status" value="1"/>
</dbReference>
<dbReference type="SUPFAM" id="SSF55136">
    <property type="entry name" value="Probable bacterial effector-binding domain"/>
    <property type="match status" value="1"/>
</dbReference>